<dbReference type="SUPFAM" id="SSF47769">
    <property type="entry name" value="SAM/Pointed domain"/>
    <property type="match status" value="1"/>
</dbReference>
<keyword evidence="2" id="KW-1185">Reference proteome</keyword>
<comment type="caution">
    <text evidence="1">The sequence shown here is derived from an EMBL/GenBank/DDBJ whole genome shotgun (WGS) entry which is preliminary data.</text>
</comment>
<dbReference type="OrthoDB" id="5979482at2759"/>
<dbReference type="Proteomes" id="UP001152795">
    <property type="component" value="Unassembled WGS sequence"/>
</dbReference>
<dbReference type="AlphaFoldDB" id="A0A7D9JLY6"/>
<accession>A0A7D9JLY6</accession>
<dbReference type="EMBL" id="CACRXK020018351">
    <property type="protein sequence ID" value="CAB4032376.1"/>
    <property type="molecule type" value="Genomic_DNA"/>
</dbReference>
<evidence type="ECO:0000313" key="2">
    <source>
        <dbReference type="Proteomes" id="UP001152795"/>
    </source>
</evidence>
<evidence type="ECO:0000313" key="1">
    <source>
        <dbReference type="EMBL" id="CAB4032376.1"/>
    </source>
</evidence>
<sequence>MASRSSTTDKKIEEVCSFLNERNVDGKIIQKFKDEKMDFDAIAMSSDEDLKQLGLARKGDILSLKNFCQNHMSYKKVDETKHEKKRLLQSILNFGKSSKRSKTSPESVKKAVGSSTSGKTRKVHLGWMNYSDEHNSFMQVRAKKGGGTRVVDVAVSANIDGIIRIGKEVFFPGGKSDFGNIDEFHFGLADFKCKHLLKAGSGLSDTFTLQKYVNEVKMKRVLLYITTKKNDLENDELSFDSDSDVGVTTSNDLFETNDSEVPLENPSSIIIRRELIAQQDQAYKESLEADMAKEET</sequence>
<name>A0A7D9JLY6_PARCT</name>
<dbReference type="InterPro" id="IPR013761">
    <property type="entry name" value="SAM/pointed_sf"/>
</dbReference>
<protein>
    <submittedName>
        <fullName evidence="1">Uncharacterized protein</fullName>
    </submittedName>
</protein>
<organism evidence="1 2">
    <name type="scientific">Paramuricea clavata</name>
    <name type="common">Red gorgonian</name>
    <name type="synonym">Violescent sea-whip</name>
    <dbReference type="NCBI Taxonomy" id="317549"/>
    <lineage>
        <taxon>Eukaryota</taxon>
        <taxon>Metazoa</taxon>
        <taxon>Cnidaria</taxon>
        <taxon>Anthozoa</taxon>
        <taxon>Octocorallia</taxon>
        <taxon>Malacalcyonacea</taxon>
        <taxon>Plexauridae</taxon>
        <taxon>Paramuricea</taxon>
    </lineage>
</organism>
<dbReference type="Gene3D" id="1.10.150.50">
    <property type="entry name" value="Transcription Factor, Ets-1"/>
    <property type="match status" value="1"/>
</dbReference>
<gene>
    <name evidence="1" type="ORF">PACLA_8A065078</name>
</gene>
<proteinExistence type="predicted"/>
<reference evidence="1" key="1">
    <citation type="submission" date="2020-04" db="EMBL/GenBank/DDBJ databases">
        <authorList>
            <person name="Alioto T."/>
            <person name="Alioto T."/>
            <person name="Gomez Garrido J."/>
        </authorList>
    </citation>
    <scope>NUCLEOTIDE SEQUENCE</scope>
    <source>
        <strain evidence="1">A484AB</strain>
    </source>
</reference>